<protein>
    <submittedName>
        <fullName evidence="2">Uncharacterized protein</fullName>
    </submittedName>
</protein>
<evidence type="ECO:0000256" key="1">
    <source>
        <dbReference type="SAM" id="Phobius"/>
    </source>
</evidence>
<sequence>MGFAKLSRSTTRPDLQILWLPLLSPFIPVWCLPIRYRRPIRFMILRFWMWGRTLWCHCRVLALITRIIRCRPFICPMW</sequence>
<name>A0A2P2MYE0_RHIMU</name>
<feature type="transmembrane region" description="Helical" evidence="1">
    <location>
        <begin position="17"/>
        <end position="36"/>
    </location>
</feature>
<dbReference type="EMBL" id="GGEC01054752">
    <property type="protein sequence ID" value="MBX35236.1"/>
    <property type="molecule type" value="Transcribed_RNA"/>
</dbReference>
<dbReference type="AlphaFoldDB" id="A0A2P2MYE0"/>
<keyword evidence="1" id="KW-1133">Transmembrane helix</keyword>
<reference evidence="2" key="1">
    <citation type="submission" date="2018-02" db="EMBL/GenBank/DDBJ databases">
        <title>Rhizophora mucronata_Transcriptome.</title>
        <authorList>
            <person name="Meera S.P."/>
            <person name="Sreeshan A."/>
            <person name="Augustine A."/>
        </authorList>
    </citation>
    <scope>NUCLEOTIDE SEQUENCE</scope>
    <source>
        <tissue evidence="2">Leaf</tissue>
    </source>
</reference>
<accession>A0A2P2MYE0</accession>
<proteinExistence type="predicted"/>
<keyword evidence="1" id="KW-0472">Membrane</keyword>
<keyword evidence="1" id="KW-0812">Transmembrane</keyword>
<evidence type="ECO:0000313" key="2">
    <source>
        <dbReference type="EMBL" id="MBX35236.1"/>
    </source>
</evidence>
<organism evidence="2">
    <name type="scientific">Rhizophora mucronata</name>
    <name type="common">Asiatic mangrove</name>
    <dbReference type="NCBI Taxonomy" id="61149"/>
    <lineage>
        <taxon>Eukaryota</taxon>
        <taxon>Viridiplantae</taxon>
        <taxon>Streptophyta</taxon>
        <taxon>Embryophyta</taxon>
        <taxon>Tracheophyta</taxon>
        <taxon>Spermatophyta</taxon>
        <taxon>Magnoliopsida</taxon>
        <taxon>eudicotyledons</taxon>
        <taxon>Gunneridae</taxon>
        <taxon>Pentapetalae</taxon>
        <taxon>rosids</taxon>
        <taxon>fabids</taxon>
        <taxon>Malpighiales</taxon>
        <taxon>Rhizophoraceae</taxon>
        <taxon>Rhizophora</taxon>
    </lineage>
</organism>